<dbReference type="Pfam" id="PF00662">
    <property type="entry name" value="Proton_antipo_N"/>
    <property type="match status" value="1"/>
</dbReference>
<feature type="transmembrane region" description="Helical" evidence="7">
    <location>
        <begin position="6"/>
        <end position="25"/>
    </location>
</feature>
<dbReference type="InterPro" id="IPR001750">
    <property type="entry name" value="ND/Mrp_TM"/>
</dbReference>
<feature type="transmembrane region" description="Helical" evidence="7">
    <location>
        <begin position="522"/>
        <end position="540"/>
    </location>
</feature>
<feature type="transmembrane region" description="Helical" evidence="7">
    <location>
        <begin position="289"/>
        <end position="308"/>
    </location>
</feature>
<feature type="transmembrane region" description="Helical" evidence="7">
    <location>
        <begin position="329"/>
        <end position="348"/>
    </location>
</feature>
<dbReference type="EMBL" id="SJPZ01000001">
    <property type="protein sequence ID" value="TWU66413.1"/>
    <property type="molecule type" value="Genomic_DNA"/>
</dbReference>
<dbReference type="Pfam" id="PF00361">
    <property type="entry name" value="Proton_antipo_M"/>
    <property type="match status" value="1"/>
</dbReference>
<feature type="transmembrane region" description="Helical" evidence="7">
    <location>
        <begin position="37"/>
        <end position="61"/>
    </location>
</feature>
<keyword evidence="6 7" id="KW-0472">Membrane</keyword>
<dbReference type="PANTHER" id="PTHR42829:SF1">
    <property type="entry name" value="INORGANIC CARBON TRANSPORTER SUBUNIT DABB-RELATED"/>
    <property type="match status" value="1"/>
</dbReference>
<dbReference type="InterPro" id="IPR046396">
    <property type="entry name" value="Transporter_DabB"/>
</dbReference>
<reference evidence="11 12" key="1">
    <citation type="submission" date="2019-02" db="EMBL/GenBank/DDBJ databases">
        <title>Deep-cultivation of Planctomycetes and their phenomic and genomic characterization uncovers novel biology.</title>
        <authorList>
            <person name="Wiegand S."/>
            <person name="Jogler M."/>
            <person name="Boedeker C."/>
            <person name="Pinto D."/>
            <person name="Vollmers J."/>
            <person name="Rivas-Marin E."/>
            <person name="Kohn T."/>
            <person name="Peeters S.H."/>
            <person name="Heuer A."/>
            <person name="Rast P."/>
            <person name="Oberbeckmann S."/>
            <person name="Bunk B."/>
            <person name="Jeske O."/>
            <person name="Meyerdierks A."/>
            <person name="Storesund J.E."/>
            <person name="Kallscheuer N."/>
            <person name="Luecker S."/>
            <person name="Lage O.M."/>
            <person name="Pohl T."/>
            <person name="Merkel B.J."/>
            <person name="Hornburger P."/>
            <person name="Mueller R.-W."/>
            <person name="Bruemmer F."/>
            <person name="Labrenz M."/>
            <person name="Spormann A.M."/>
            <person name="Op Den Camp H."/>
            <person name="Overmann J."/>
            <person name="Amann R."/>
            <person name="Jetten M.S.M."/>
            <person name="Mascher T."/>
            <person name="Medema M.H."/>
            <person name="Devos D.P."/>
            <person name="Kaster A.-K."/>
            <person name="Ovreas L."/>
            <person name="Rohde M."/>
            <person name="Galperin M.Y."/>
            <person name="Jogler C."/>
        </authorList>
    </citation>
    <scope>NUCLEOTIDE SEQUENCE [LARGE SCALE GENOMIC DNA]</scope>
    <source>
        <strain evidence="11 12">V7</strain>
    </source>
</reference>
<feature type="transmembrane region" description="Helical" evidence="7">
    <location>
        <begin position="428"/>
        <end position="445"/>
    </location>
</feature>
<dbReference type="HAMAP" id="MF_00862">
    <property type="entry name" value="DabB"/>
    <property type="match status" value="1"/>
</dbReference>
<keyword evidence="3 7" id="KW-1003">Cell membrane</keyword>
<evidence type="ECO:0000256" key="6">
    <source>
        <dbReference type="ARBA" id="ARBA00023136"/>
    </source>
</evidence>
<evidence type="ECO:0000256" key="3">
    <source>
        <dbReference type="ARBA" id="ARBA00022475"/>
    </source>
</evidence>
<dbReference type="PRINTS" id="PR01435">
    <property type="entry name" value="NPOXDRDTASE5"/>
</dbReference>
<dbReference type="PRINTS" id="PR01434">
    <property type="entry name" value="NADHDHGNASE5"/>
</dbReference>
<comment type="subunit">
    <text evidence="7">Forms a complex with DabA.</text>
</comment>
<feature type="domain" description="NADH-Ubiquinone oxidoreductase (complex I) chain 5 N-terminal" evidence="10">
    <location>
        <begin position="89"/>
        <end position="127"/>
    </location>
</feature>
<proteinExistence type="inferred from homology"/>
<dbReference type="RefSeq" id="WP_146413042.1">
    <property type="nucleotide sequence ID" value="NZ_SJPZ01000001.1"/>
</dbReference>
<keyword evidence="5 7" id="KW-1133">Transmembrane helix</keyword>
<feature type="transmembrane region" description="Helical" evidence="7">
    <location>
        <begin position="488"/>
        <end position="510"/>
    </location>
</feature>
<comment type="function">
    <text evidence="7">Part of an energy-coupled inorganic carbon pump.</text>
</comment>
<keyword evidence="11" id="KW-0560">Oxidoreductase</keyword>
<evidence type="ECO:0000256" key="1">
    <source>
        <dbReference type="ARBA" id="ARBA00004127"/>
    </source>
</evidence>
<feature type="transmembrane region" description="Helical" evidence="7">
    <location>
        <begin position="399"/>
        <end position="421"/>
    </location>
</feature>
<protein>
    <recommendedName>
        <fullName evidence="7">Probable inorganic carbon transporter subunit DabB</fullName>
    </recommendedName>
</protein>
<comment type="subcellular location">
    <subcellularLocation>
        <location evidence="7">Cell membrane</location>
        <topology evidence="7">Multi-pass membrane protein</topology>
    </subcellularLocation>
    <subcellularLocation>
        <location evidence="1">Endomembrane system</location>
        <topology evidence="1">Multi-pass membrane protein</topology>
    </subcellularLocation>
    <subcellularLocation>
        <location evidence="8">Membrane</location>
        <topology evidence="8">Multi-pass membrane protein</topology>
    </subcellularLocation>
</comment>
<evidence type="ECO:0000259" key="9">
    <source>
        <dbReference type="Pfam" id="PF00361"/>
    </source>
</evidence>
<sequence>MVEPIWLPVVATSVLPLFLVALALLPDRRANHWATGVSRLVTNALAVQWLVSVLAFAWVGWNRWLDPQTGVSQWSTGDAFRFLPFTSLLRLDGLAAIMLVLISTLAVVIARYSLRYLDGEAAQGRFFRWIAVATGSVSLLVLSSNLALFILFWVATSLSLHQLLVHYRHRPAAGIAAWKKFFISRLGDLCLIIAAVLLWQNFGTLDFQAMFASIADAIGSAGVETPVQVAVWLLIAGAATKSAQVPFHTWLPQTMETPTPVSALMHGGIVNAGGYLIIRTSPIVSQVPAALATLAMVGLVTAVFAALVMMTQTNIKRKLAYSTIAQMGFMMLQCGLGAFGVALLHLIAHSVFKANAFLASGELPRFDLADDKTGKSTGASHAADQAGDSSVSPVFARPLVSFAIIASQVALILTLLSVFGFDPLHKPGGIVLACVMSISLFALSMPRLSVSQSTSSGFGPTETQAGVMRWGQRLVGRSHAGLPSHRAIAARVVLMVAAYVAALTFVVCIASTDLSHAAMAPVQWAVGVVAILAFVGLAWIQRQVMWGDGQRWLALYVHVRNGFYVDAWLRRRIRLLPHE</sequence>
<feature type="transmembrane region" description="Helical" evidence="7">
    <location>
        <begin position="186"/>
        <end position="202"/>
    </location>
</feature>
<feature type="transmembrane region" description="Helical" evidence="7">
    <location>
        <begin position="126"/>
        <end position="142"/>
    </location>
</feature>
<evidence type="ECO:0000313" key="12">
    <source>
        <dbReference type="Proteomes" id="UP000316476"/>
    </source>
</evidence>
<accession>A0A5C6FZK5</accession>
<dbReference type="OrthoDB" id="9807568at2"/>
<evidence type="ECO:0000256" key="5">
    <source>
        <dbReference type="ARBA" id="ARBA00022989"/>
    </source>
</evidence>
<dbReference type="GO" id="GO:0005886">
    <property type="term" value="C:plasma membrane"/>
    <property type="evidence" value="ECO:0007669"/>
    <property type="project" value="UniProtKB-SubCell"/>
</dbReference>
<dbReference type="InterPro" id="IPR003945">
    <property type="entry name" value="NU5C-like"/>
</dbReference>
<dbReference type="GO" id="GO:0015990">
    <property type="term" value="P:electron transport coupled proton transport"/>
    <property type="evidence" value="ECO:0007669"/>
    <property type="project" value="TreeGrafter"/>
</dbReference>
<dbReference type="GO" id="GO:0003954">
    <property type="term" value="F:NADH dehydrogenase activity"/>
    <property type="evidence" value="ECO:0007669"/>
    <property type="project" value="TreeGrafter"/>
</dbReference>
<evidence type="ECO:0000256" key="7">
    <source>
        <dbReference type="HAMAP-Rule" id="MF_00862"/>
    </source>
</evidence>
<organism evidence="11 12">
    <name type="scientific">Crateriforma conspicua</name>
    <dbReference type="NCBI Taxonomy" id="2527996"/>
    <lineage>
        <taxon>Bacteria</taxon>
        <taxon>Pseudomonadati</taxon>
        <taxon>Planctomycetota</taxon>
        <taxon>Planctomycetia</taxon>
        <taxon>Planctomycetales</taxon>
        <taxon>Planctomycetaceae</taxon>
        <taxon>Crateriforma</taxon>
    </lineage>
</organism>
<evidence type="ECO:0000313" key="11">
    <source>
        <dbReference type="EMBL" id="TWU66413.1"/>
    </source>
</evidence>
<dbReference type="Proteomes" id="UP000316476">
    <property type="component" value="Unassembled WGS sequence"/>
</dbReference>
<keyword evidence="4 7" id="KW-0812">Transmembrane</keyword>
<comment type="similarity">
    <text evidence="7">Belongs to the inorganic carbon transporter (TC 9.A.2) DabB family.</text>
</comment>
<keyword evidence="2 7" id="KW-0813">Transport</keyword>
<feature type="transmembrane region" description="Helical" evidence="7">
    <location>
        <begin position="93"/>
        <end position="114"/>
    </location>
</feature>
<dbReference type="GO" id="GO:0008137">
    <property type="term" value="F:NADH dehydrogenase (ubiquinone) activity"/>
    <property type="evidence" value="ECO:0007669"/>
    <property type="project" value="InterPro"/>
</dbReference>
<name>A0A5C6FZK5_9PLAN</name>
<dbReference type="InterPro" id="IPR001516">
    <property type="entry name" value="Proton_antipo_N"/>
</dbReference>
<evidence type="ECO:0000256" key="8">
    <source>
        <dbReference type="RuleBase" id="RU000320"/>
    </source>
</evidence>
<gene>
    <name evidence="11" type="primary">nuoL</name>
    <name evidence="7" type="synonym">dabB</name>
    <name evidence="11" type="ORF">V7x_19790</name>
</gene>
<feature type="domain" description="NADH:quinone oxidoreductase/Mrp antiporter transmembrane" evidence="9">
    <location>
        <begin position="143"/>
        <end position="362"/>
    </location>
</feature>
<dbReference type="GO" id="GO:0012505">
    <property type="term" value="C:endomembrane system"/>
    <property type="evidence" value="ECO:0007669"/>
    <property type="project" value="UniProtKB-SubCell"/>
</dbReference>
<evidence type="ECO:0000256" key="4">
    <source>
        <dbReference type="ARBA" id="ARBA00022692"/>
    </source>
</evidence>
<dbReference type="PANTHER" id="PTHR42829">
    <property type="entry name" value="NADH-UBIQUINONE OXIDOREDUCTASE CHAIN 5"/>
    <property type="match status" value="1"/>
</dbReference>
<dbReference type="GO" id="GO:0042773">
    <property type="term" value="P:ATP synthesis coupled electron transport"/>
    <property type="evidence" value="ECO:0007669"/>
    <property type="project" value="InterPro"/>
</dbReference>
<comment type="caution">
    <text evidence="11">The sequence shown here is derived from an EMBL/GenBank/DDBJ whole genome shotgun (WGS) entry which is preliminary data.</text>
</comment>
<evidence type="ECO:0000259" key="10">
    <source>
        <dbReference type="Pfam" id="PF00662"/>
    </source>
</evidence>
<evidence type="ECO:0000256" key="2">
    <source>
        <dbReference type="ARBA" id="ARBA00022448"/>
    </source>
</evidence>
<feature type="transmembrane region" description="Helical" evidence="7">
    <location>
        <begin position="148"/>
        <end position="165"/>
    </location>
</feature>
<dbReference type="AlphaFoldDB" id="A0A5C6FZK5"/>